<proteinExistence type="predicted"/>
<feature type="transmembrane region" description="Helical" evidence="1">
    <location>
        <begin position="18"/>
        <end position="35"/>
    </location>
</feature>
<keyword evidence="1" id="KW-0472">Membrane</keyword>
<feature type="transmembrane region" description="Helical" evidence="1">
    <location>
        <begin position="79"/>
        <end position="97"/>
    </location>
</feature>
<keyword evidence="1" id="KW-0812">Transmembrane</keyword>
<evidence type="ECO:0000313" key="2">
    <source>
        <dbReference type="EMBL" id="OWQ88947.1"/>
    </source>
</evidence>
<accession>A0A246J8J1</accession>
<keyword evidence="3" id="KW-1185">Reference proteome</keyword>
<sequence length="112" mass="12000">MSADPPDRPQEASSSLRAPVWAIPILSAYFVAVAPQNSLRHLDDAAFQRVARGCDVFMLTTTAAGLLLAFTLLPSSTGHALLLGSSIWGLLALLSIGRTVSAERRRRAARSR</sequence>
<dbReference type="Proteomes" id="UP000197468">
    <property type="component" value="Unassembled WGS sequence"/>
</dbReference>
<dbReference type="EMBL" id="NIOF01000006">
    <property type="protein sequence ID" value="OWQ88947.1"/>
    <property type="molecule type" value="Genomic_DNA"/>
</dbReference>
<gene>
    <name evidence="2" type="ORF">CDN99_15885</name>
</gene>
<dbReference type="AlphaFoldDB" id="A0A246J8J1"/>
<feature type="transmembrane region" description="Helical" evidence="1">
    <location>
        <begin position="56"/>
        <end position="73"/>
    </location>
</feature>
<reference evidence="2 3" key="1">
    <citation type="journal article" date="2008" name="Int. J. Syst. Evol. Microbiol.">
        <title>Description of Roseateles aquatilis sp. nov. and Roseateles terrae sp. nov., in the class Betaproteobacteria, and emended description of the genus Roseateles.</title>
        <authorList>
            <person name="Gomila M."/>
            <person name="Bowien B."/>
            <person name="Falsen E."/>
            <person name="Moore E.R."/>
            <person name="Lalucat J."/>
        </authorList>
    </citation>
    <scope>NUCLEOTIDE SEQUENCE [LARGE SCALE GENOMIC DNA]</scope>
    <source>
        <strain evidence="2 3">CCUG 48205</strain>
    </source>
</reference>
<evidence type="ECO:0000256" key="1">
    <source>
        <dbReference type="SAM" id="Phobius"/>
    </source>
</evidence>
<comment type="caution">
    <text evidence="2">The sequence shown here is derived from an EMBL/GenBank/DDBJ whole genome shotgun (WGS) entry which is preliminary data.</text>
</comment>
<organism evidence="2 3">
    <name type="scientific">Roseateles aquatilis</name>
    <dbReference type="NCBI Taxonomy" id="431061"/>
    <lineage>
        <taxon>Bacteria</taxon>
        <taxon>Pseudomonadati</taxon>
        <taxon>Pseudomonadota</taxon>
        <taxon>Betaproteobacteria</taxon>
        <taxon>Burkholderiales</taxon>
        <taxon>Sphaerotilaceae</taxon>
        <taxon>Roseateles</taxon>
    </lineage>
</organism>
<evidence type="ECO:0000313" key="3">
    <source>
        <dbReference type="Proteomes" id="UP000197468"/>
    </source>
</evidence>
<keyword evidence="1" id="KW-1133">Transmembrane helix</keyword>
<protein>
    <submittedName>
        <fullName evidence="2">Uncharacterized protein</fullName>
    </submittedName>
</protein>
<name>A0A246J8J1_9BURK</name>